<dbReference type="AlphaFoldDB" id="A0A9N8EPX3"/>
<feature type="compositionally biased region" description="Basic and acidic residues" evidence="5">
    <location>
        <begin position="307"/>
        <end position="324"/>
    </location>
</feature>
<dbReference type="PANTHER" id="PTHR11850">
    <property type="entry name" value="HOMEOBOX PROTEIN TRANSCRIPTION FACTORS"/>
    <property type="match status" value="1"/>
</dbReference>
<evidence type="ECO:0000256" key="2">
    <source>
        <dbReference type="ARBA" id="ARBA00023155"/>
    </source>
</evidence>
<dbReference type="InterPro" id="IPR001356">
    <property type="entry name" value="HD"/>
</dbReference>
<feature type="domain" description="Homeobox" evidence="6">
    <location>
        <begin position="221"/>
        <end position="284"/>
    </location>
</feature>
<dbReference type="Pfam" id="PF05920">
    <property type="entry name" value="Homeobox_KN"/>
    <property type="match status" value="1"/>
</dbReference>
<dbReference type="Proteomes" id="UP001153069">
    <property type="component" value="Unassembled WGS sequence"/>
</dbReference>
<accession>A0A9N8EPX3</accession>
<dbReference type="InterPro" id="IPR009057">
    <property type="entry name" value="Homeodomain-like_sf"/>
</dbReference>
<feature type="region of interest" description="Disordered" evidence="5">
    <location>
        <begin position="573"/>
        <end position="629"/>
    </location>
</feature>
<dbReference type="PROSITE" id="PS50071">
    <property type="entry name" value="HOMEOBOX_2"/>
    <property type="match status" value="1"/>
</dbReference>
<feature type="region of interest" description="Disordered" evidence="5">
    <location>
        <begin position="307"/>
        <end position="374"/>
    </location>
</feature>
<gene>
    <name evidence="7" type="ORF">SEMRO_1315_G262020.1</name>
</gene>
<dbReference type="InterPro" id="IPR008422">
    <property type="entry name" value="KN_HD"/>
</dbReference>
<comment type="caution">
    <text evidence="7">The sequence shown here is derived from an EMBL/GenBank/DDBJ whole genome shotgun (WGS) entry which is preliminary data.</text>
</comment>
<keyword evidence="8" id="KW-1185">Reference proteome</keyword>
<evidence type="ECO:0000313" key="8">
    <source>
        <dbReference type="Proteomes" id="UP001153069"/>
    </source>
</evidence>
<dbReference type="Gene3D" id="1.10.10.60">
    <property type="entry name" value="Homeodomain-like"/>
    <property type="match status" value="1"/>
</dbReference>
<name>A0A9N8EPX3_9STRA</name>
<protein>
    <submittedName>
        <fullName evidence="7">Homeobox protein PKNOX1</fullName>
    </submittedName>
</protein>
<dbReference type="EMBL" id="CAICTM010001313">
    <property type="protein sequence ID" value="CAB9522545.1"/>
    <property type="molecule type" value="Genomic_DNA"/>
</dbReference>
<dbReference type="InterPro" id="IPR050224">
    <property type="entry name" value="TALE_homeobox"/>
</dbReference>
<organism evidence="7 8">
    <name type="scientific">Seminavis robusta</name>
    <dbReference type="NCBI Taxonomy" id="568900"/>
    <lineage>
        <taxon>Eukaryota</taxon>
        <taxon>Sar</taxon>
        <taxon>Stramenopiles</taxon>
        <taxon>Ochrophyta</taxon>
        <taxon>Bacillariophyta</taxon>
        <taxon>Bacillariophyceae</taxon>
        <taxon>Bacillariophycidae</taxon>
        <taxon>Naviculales</taxon>
        <taxon>Naviculaceae</taxon>
        <taxon>Seminavis</taxon>
    </lineage>
</organism>
<reference evidence="7" key="1">
    <citation type="submission" date="2020-06" db="EMBL/GenBank/DDBJ databases">
        <authorList>
            <consortium name="Plant Systems Biology data submission"/>
        </authorList>
    </citation>
    <scope>NUCLEOTIDE SEQUENCE</scope>
    <source>
        <strain evidence="7">D6</strain>
    </source>
</reference>
<dbReference type="GO" id="GO:0005634">
    <property type="term" value="C:nucleus"/>
    <property type="evidence" value="ECO:0007669"/>
    <property type="project" value="UniProtKB-SubCell"/>
</dbReference>
<dbReference type="OrthoDB" id="10056939at2759"/>
<evidence type="ECO:0000256" key="1">
    <source>
        <dbReference type="ARBA" id="ARBA00023125"/>
    </source>
</evidence>
<feature type="compositionally biased region" description="Polar residues" evidence="5">
    <location>
        <begin position="1"/>
        <end position="13"/>
    </location>
</feature>
<evidence type="ECO:0000259" key="6">
    <source>
        <dbReference type="PROSITE" id="PS50071"/>
    </source>
</evidence>
<dbReference type="CDD" id="cd00086">
    <property type="entry name" value="homeodomain"/>
    <property type="match status" value="1"/>
</dbReference>
<evidence type="ECO:0000256" key="5">
    <source>
        <dbReference type="SAM" id="MobiDB-lite"/>
    </source>
</evidence>
<proteinExistence type="predicted"/>
<evidence type="ECO:0000256" key="4">
    <source>
        <dbReference type="PROSITE-ProRule" id="PRU00108"/>
    </source>
</evidence>
<comment type="subcellular location">
    <subcellularLocation>
        <location evidence="4">Nucleus</location>
    </subcellularLocation>
</comment>
<feature type="region of interest" description="Disordered" evidence="5">
    <location>
        <begin position="1"/>
        <end position="20"/>
    </location>
</feature>
<dbReference type="SUPFAM" id="SSF46689">
    <property type="entry name" value="Homeodomain-like"/>
    <property type="match status" value="1"/>
</dbReference>
<dbReference type="GO" id="GO:0003677">
    <property type="term" value="F:DNA binding"/>
    <property type="evidence" value="ECO:0007669"/>
    <property type="project" value="UniProtKB-UniRule"/>
</dbReference>
<feature type="compositionally biased region" description="Pro residues" evidence="5">
    <location>
        <begin position="429"/>
        <end position="439"/>
    </location>
</feature>
<feature type="compositionally biased region" description="Basic and acidic residues" evidence="5">
    <location>
        <begin position="478"/>
        <end position="495"/>
    </location>
</feature>
<keyword evidence="2 4" id="KW-0371">Homeobox</keyword>
<sequence length="629" mass="69804">MATSHPSRNQSPATVPIAPLSFTTPTTAKQVQSTQQFLSTPTVSSDHDNDNAPAAFGFPSTPVNMIMTPSIVNTPCITPIPDPCNSNDSSSLDEFDVMLSHEDFPKLLNIAAQVKGLQVNGNMAAQQQSNGRDGPLEATEVLLAVAKLQERLLSPTAARSQELSVEPRKILRGSYPMTDLLFDDSLAILQHELDRCQQQIALQSNEAAPPPKKKKKTTIKSNKEAIAIKYSKWQTDILMQWMIEHIDNPFPDQDEVHELMHQTNLTYSQVINWTTNVRKRNRKATCEEKKKPHHFIDFLFLAQKRDSVQEERSITPEPASRKIFDTPTTNAENSTPGTASRKNKRRADSSLPPLLSPASQLHTPQAVYGPSPTFYPQTPTTYFNSYPSGDMLAFPTSPAYYYPSYLVQGFPYNHGAIYEQQQQGQGYHPAPPRQVPPFRPYQRKPPSRPSTPSGSDPYLQPIKEEDEELQPSPVKVESSTERKSSVATTKVKEEPGNEDVSSAVQHKPDSAPSNGDVQVKQERVSPVTATSAQFHFEDGTAMDPIDLDAPVDNSLLHDFAMFWEFNLENDDEVGSKNDTEGHAMYVLRPEQTESSQDVPALMEEKSRNESSAATDMKADDVPSDAMVGV</sequence>
<evidence type="ECO:0000256" key="3">
    <source>
        <dbReference type="ARBA" id="ARBA00023242"/>
    </source>
</evidence>
<keyword evidence="1 4" id="KW-0238">DNA-binding</keyword>
<evidence type="ECO:0000313" key="7">
    <source>
        <dbReference type="EMBL" id="CAB9522545.1"/>
    </source>
</evidence>
<feature type="compositionally biased region" description="Polar residues" evidence="5">
    <location>
        <begin position="326"/>
        <end position="340"/>
    </location>
</feature>
<feature type="DNA-binding region" description="Homeobox" evidence="4">
    <location>
        <begin position="223"/>
        <end position="285"/>
    </location>
</feature>
<keyword evidence="3 4" id="KW-0539">Nucleus</keyword>
<feature type="region of interest" description="Disordered" evidence="5">
    <location>
        <begin position="420"/>
        <end position="526"/>
    </location>
</feature>
<dbReference type="GO" id="GO:0006355">
    <property type="term" value="P:regulation of DNA-templated transcription"/>
    <property type="evidence" value="ECO:0007669"/>
    <property type="project" value="InterPro"/>
</dbReference>